<dbReference type="GO" id="GO:0008761">
    <property type="term" value="F:UDP-N-acetylglucosamine 2-epimerase activity"/>
    <property type="evidence" value="ECO:0007669"/>
    <property type="project" value="UniProtKB-EC"/>
</dbReference>
<dbReference type="Proteomes" id="UP001185012">
    <property type="component" value="Unassembled WGS sequence"/>
</dbReference>
<name>A0ABU1ING1_9BACL</name>
<keyword evidence="7" id="KW-1185">Reference proteome</keyword>
<dbReference type="Gene3D" id="3.40.50.2000">
    <property type="entry name" value="Glycogen Phosphorylase B"/>
    <property type="match status" value="2"/>
</dbReference>
<protein>
    <recommendedName>
        <fullName evidence="3">UDP-N-acetylglucosamine 2-epimerase (non-hydrolyzing)</fullName>
        <ecNumber evidence="3">5.1.3.14</ecNumber>
    </recommendedName>
</protein>
<dbReference type="CDD" id="cd03786">
    <property type="entry name" value="GTB_UDP-GlcNAc_2-Epimerase"/>
    <property type="match status" value="1"/>
</dbReference>
<evidence type="ECO:0000256" key="2">
    <source>
        <dbReference type="ARBA" id="ARBA00038209"/>
    </source>
</evidence>
<dbReference type="EMBL" id="JAVDQG010000003">
    <property type="protein sequence ID" value="MDR6225509.1"/>
    <property type="molecule type" value="Genomic_DNA"/>
</dbReference>
<accession>A0ABU1ING1</accession>
<comment type="similarity">
    <text evidence="2 4">Belongs to the UDP-N-acetylglucosamine 2-epimerase family.</text>
</comment>
<dbReference type="PANTHER" id="PTHR43174:SF2">
    <property type="entry name" value="UDP-N-ACETYLGLUCOSAMINE 2-EPIMERASE"/>
    <property type="match status" value="1"/>
</dbReference>
<evidence type="ECO:0000313" key="6">
    <source>
        <dbReference type="EMBL" id="MDR6225509.1"/>
    </source>
</evidence>
<dbReference type="SUPFAM" id="SSF53756">
    <property type="entry name" value="UDP-Glycosyltransferase/glycogen phosphorylase"/>
    <property type="match status" value="1"/>
</dbReference>
<sequence>MERIHIAAIFGTRPEAIKMAPLIRHLRQRSAFDVTVCVTGQHREMLDQVLQLFSIQPDVDLDVMSQGQGLAGITARVLEGLEPFFSRKRPNLVLVHGDTATTFAASLAAYYCRIPVGHVEAGLRTGNKYAPFPEEMNRCLTGILADLHFAPTRRAADHLLKEGKPEDSVFITGNTVIDAMQTTVRENFSHPVLEKIKEKRIIMVTAHRRENWGEPMIRMFRAIRRLLDRHADTAAVFPVHLNPAVQETARYCLGDHKRVHLIPPLEVDSFHNFIARSHLIFTDSGGVQEEAPSLGVPVLVMRETTERPEGVEAGTLRLVGTDENRLYEVGDRLLREKREYEQMARAANPYGDGRASTRIADAILYYFGRIPHPPVPFKL</sequence>
<comment type="caution">
    <text evidence="6">The sequence shown here is derived from an EMBL/GenBank/DDBJ whole genome shotgun (WGS) entry which is preliminary data.</text>
</comment>
<dbReference type="InterPro" id="IPR029767">
    <property type="entry name" value="WecB-like"/>
</dbReference>
<dbReference type="InterPro" id="IPR003331">
    <property type="entry name" value="UDP_GlcNAc_Epimerase_2_dom"/>
</dbReference>
<organism evidence="6 7">
    <name type="scientific">Desmospora profundinema</name>
    <dbReference type="NCBI Taxonomy" id="1571184"/>
    <lineage>
        <taxon>Bacteria</taxon>
        <taxon>Bacillati</taxon>
        <taxon>Bacillota</taxon>
        <taxon>Bacilli</taxon>
        <taxon>Bacillales</taxon>
        <taxon>Thermoactinomycetaceae</taxon>
        <taxon>Desmospora</taxon>
    </lineage>
</organism>
<dbReference type="RefSeq" id="WP_309864281.1">
    <property type="nucleotide sequence ID" value="NZ_JAVDQG010000003.1"/>
</dbReference>
<proteinExistence type="inferred from homology"/>
<evidence type="ECO:0000259" key="5">
    <source>
        <dbReference type="Pfam" id="PF02350"/>
    </source>
</evidence>
<dbReference type="EC" id="5.1.3.14" evidence="3"/>
<evidence type="ECO:0000256" key="3">
    <source>
        <dbReference type="ARBA" id="ARBA00038858"/>
    </source>
</evidence>
<dbReference type="PANTHER" id="PTHR43174">
    <property type="entry name" value="UDP-N-ACETYLGLUCOSAMINE 2-EPIMERASE"/>
    <property type="match status" value="1"/>
</dbReference>
<evidence type="ECO:0000256" key="1">
    <source>
        <dbReference type="ARBA" id="ARBA00023235"/>
    </source>
</evidence>
<reference evidence="6 7" key="1">
    <citation type="submission" date="2023-07" db="EMBL/GenBank/DDBJ databases">
        <title>Genomic Encyclopedia of Type Strains, Phase IV (KMG-IV): sequencing the most valuable type-strain genomes for metagenomic binning, comparative biology and taxonomic classification.</title>
        <authorList>
            <person name="Goeker M."/>
        </authorList>
    </citation>
    <scope>NUCLEOTIDE SEQUENCE [LARGE SCALE GENOMIC DNA]</scope>
    <source>
        <strain evidence="6 7">DSM 45903</strain>
    </source>
</reference>
<gene>
    <name evidence="6" type="ORF">JOE21_001507</name>
</gene>
<evidence type="ECO:0000256" key="4">
    <source>
        <dbReference type="RuleBase" id="RU003513"/>
    </source>
</evidence>
<evidence type="ECO:0000313" key="7">
    <source>
        <dbReference type="Proteomes" id="UP001185012"/>
    </source>
</evidence>
<dbReference type="Pfam" id="PF02350">
    <property type="entry name" value="Epimerase_2"/>
    <property type="match status" value="1"/>
</dbReference>
<keyword evidence="1 4" id="KW-0413">Isomerase</keyword>
<dbReference type="NCBIfam" id="TIGR00236">
    <property type="entry name" value="wecB"/>
    <property type="match status" value="1"/>
</dbReference>
<feature type="domain" description="UDP-N-acetylglucosamine 2-epimerase" evidence="5">
    <location>
        <begin position="25"/>
        <end position="363"/>
    </location>
</feature>